<organism evidence="5">
    <name type="scientific">Lygus hesperus</name>
    <name type="common">Western plant bug</name>
    <dbReference type="NCBI Taxonomy" id="30085"/>
    <lineage>
        <taxon>Eukaryota</taxon>
        <taxon>Metazoa</taxon>
        <taxon>Ecdysozoa</taxon>
        <taxon>Arthropoda</taxon>
        <taxon>Hexapoda</taxon>
        <taxon>Insecta</taxon>
        <taxon>Pterygota</taxon>
        <taxon>Neoptera</taxon>
        <taxon>Paraneoptera</taxon>
        <taxon>Hemiptera</taxon>
        <taxon>Heteroptera</taxon>
        <taxon>Panheteroptera</taxon>
        <taxon>Cimicomorpha</taxon>
        <taxon>Miridae</taxon>
        <taxon>Mirini</taxon>
        <taxon>Lygus</taxon>
    </lineage>
</organism>
<keyword evidence="2" id="KW-0378">Hydrolase</keyword>
<dbReference type="EMBL" id="GBHO01045054">
    <property type="protein sequence ID" value="JAF98549.1"/>
    <property type="molecule type" value="Transcribed_RNA"/>
</dbReference>
<dbReference type="InterPro" id="IPR014013">
    <property type="entry name" value="Helic_SF1/SF2_ATP-bd_DinG/Rad3"/>
</dbReference>
<dbReference type="PANTHER" id="PTHR11472">
    <property type="entry name" value="DNA REPAIR DEAD HELICASE RAD3/XP-D SUBFAMILY MEMBER"/>
    <property type="match status" value="1"/>
</dbReference>
<dbReference type="GO" id="GO:0010569">
    <property type="term" value="P:regulation of double-strand break repair via homologous recombination"/>
    <property type="evidence" value="ECO:0007669"/>
    <property type="project" value="TreeGrafter"/>
</dbReference>
<dbReference type="Gene3D" id="3.40.50.300">
    <property type="entry name" value="P-loop containing nucleotide triphosphate hydrolases"/>
    <property type="match status" value="1"/>
</dbReference>
<dbReference type="InterPro" id="IPR010614">
    <property type="entry name" value="RAD3-like_helicase_DEAD"/>
</dbReference>
<accession>A0A0A9W0Z3</accession>
<feature type="domain" description="Helicase ATP-binding" evidence="4">
    <location>
        <begin position="1"/>
        <end position="115"/>
    </location>
</feature>
<proteinExistence type="predicted"/>
<keyword evidence="1" id="KW-0547">Nucleotide-binding</keyword>
<dbReference type="Pfam" id="PF06733">
    <property type="entry name" value="DEAD_2"/>
    <property type="match status" value="1"/>
</dbReference>
<dbReference type="GO" id="GO:0003678">
    <property type="term" value="F:DNA helicase activity"/>
    <property type="evidence" value="ECO:0007669"/>
    <property type="project" value="InterPro"/>
</dbReference>
<dbReference type="PROSITE" id="PS51193">
    <property type="entry name" value="HELICASE_ATP_BIND_2"/>
    <property type="match status" value="1"/>
</dbReference>
<dbReference type="GO" id="GO:0070182">
    <property type="term" value="F:DNA polymerase binding"/>
    <property type="evidence" value="ECO:0007669"/>
    <property type="project" value="TreeGrafter"/>
</dbReference>
<dbReference type="InterPro" id="IPR027417">
    <property type="entry name" value="P-loop_NTPase"/>
</dbReference>
<keyword evidence="3" id="KW-0067">ATP-binding</keyword>
<reference evidence="5" key="1">
    <citation type="journal article" date="2014" name="PLoS ONE">
        <title>Transcriptome-Based Identification of ABC Transporters in the Western Tarnished Plant Bug Lygus hesperus.</title>
        <authorList>
            <person name="Hull J.J."/>
            <person name="Chaney K."/>
            <person name="Geib S.M."/>
            <person name="Fabrick J.A."/>
            <person name="Brent C.S."/>
            <person name="Walsh D."/>
            <person name="Lavine L.C."/>
        </authorList>
    </citation>
    <scope>NUCLEOTIDE SEQUENCE</scope>
</reference>
<name>A0A0A9W0Z3_LYGHE</name>
<dbReference type="PANTHER" id="PTHR11472:SF34">
    <property type="entry name" value="REGULATOR OF TELOMERE ELONGATION HELICASE 1"/>
    <property type="match status" value="1"/>
</dbReference>
<dbReference type="InterPro" id="IPR045028">
    <property type="entry name" value="DinG/Rad3-like"/>
</dbReference>
<evidence type="ECO:0000256" key="1">
    <source>
        <dbReference type="ARBA" id="ARBA00022741"/>
    </source>
</evidence>
<dbReference type="GO" id="GO:0003677">
    <property type="term" value="F:DNA binding"/>
    <property type="evidence" value="ECO:0007669"/>
    <property type="project" value="InterPro"/>
</dbReference>
<evidence type="ECO:0000313" key="5">
    <source>
        <dbReference type="EMBL" id="JAF98549.1"/>
    </source>
</evidence>
<protein>
    <submittedName>
        <fullName evidence="5">Regulator of telomere elongation helicase 1</fullName>
    </submittedName>
</protein>
<dbReference type="AlphaFoldDB" id="A0A0A9W0Z3"/>
<dbReference type="GO" id="GO:1904430">
    <property type="term" value="P:negative regulation of t-circle formation"/>
    <property type="evidence" value="ECO:0007669"/>
    <property type="project" value="TreeGrafter"/>
</dbReference>
<dbReference type="GO" id="GO:0016787">
    <property type="term" value="F:hydrolase activity"/>
    <property type="evidence" value="ECO:0007669"/>
    <property type="project" value="UniProtKB-KW"/>
</dbReference>
<dbReference type="GO" id="GO:0045910">
    <property type="term" value="P:negative regulation of DNA recombination"/>
    <property type="evidence" value="ECO:0007669"/>
    <property type="project" value="TreeGrafter"/>
</dbReference>
<gene>
    <name evidence="5" type="primary">rtel1_0</name>
    <name evidence="5" type="ORF">CM83_4656</name>
</gene>
<sequence>MYEFCNDSGFCSYFLSMDVAQYCDIIFLPYNYVLDSLTLRSKKLDRVVTNSLLLFDEAHNIEDTCTSLTSFTLALSLLVHLSDEVRRLSSHSAIAAPSDSDFEFDPNTEDDSTPLSLEQFVHTLQRLFTALRDLCVRVTEHTSMAVVAV</sequence>
<feature type="non-terminal residue" evidence="5">
    <location>
        <position position="149"/>
    </location>
</feature>
<keyword evidence="5" id="KW-0347">Helicase</keyword>
<evidence type="ECO:0000259" key="4">
    <source>
        <dbReference type="PROSITE" id="PS51193"/>
    </source>
</evidence>
<dbReference type="GO" id="GO:0005524">
    <property type="term" value="F:ATP binding"/>
    <property type="evidence" value="ECO:0007669"/>
    <property type="project" value="UniProtKB-KW"/>
</dbReference>
<dbReference type="GO" id="GO:0090657">
    <property type="term" value="P:telomeric loop disassembly"/>
    <property type="evidence" value="ECO:0007669"/>
    <property type="project" value="TreeGrafter"/>
</dbReference>
<evidence type="ECO:0000256" key="2">
    <source>
        <dbReference type="ARBA" id="ARBA00022801"/>
    </source>
</evidence>
<dbReference type="GO" id="GO:0005634">
    <property type="term" value="C:nucleus"/>
    <property type="evidence" value="ECO:0007669"/>
    <property type="project" value="TreeGrafter"/>
</dbReference>
<evidence type="ECO:0000256" key="3">
    <source>
        <dbReference type="ARBA" id="ARBA00022840"/>
    </source>
</evidence>
<reference evidence="5" key="2">
    <citation type="submission" date="2014-07" db="EMBL/GenBank/DDBJ databases">
        <authorList>
            <person name="Hull J."/>
        </authorList>
    </citation>
    <scope>NUCLEOTIDE SEQUENCE</scope>
</reference>